<evidence type="ECO:0000256" key="1">
    <source>
        <dbReference type="ARBA" id="ARBA00022747"/>
    </source>
</evidence>
<evidence type="ECO:0000313" key="5">
    <source>
        <dbReference type="Proteomes" id="UP000231542"/>
    </source>
</evidence>
<proteinExistence type="predicted"/>
<dbReference type="GO" id="GO:0032259">
    <property type="term" value="P:methylation"/>
    <property type="evidence" value="ECO:0007669"/>
    <property type="project" value="InterPro"/>
</dbReference>
<dbReference type="GO" id="GO:0008170">
    <property type="term" value="F:N-methyltransferase activity"/>
    <property type="evidence" value="ECO:0007669"/>
    <property type="project" value="InterPro"/>
</dbReference>
<dbReference type="Gene3D" id="3.90.220.20">
    <property type="entry name" value="DNA methylase specificity domains"/>
    <property type="match status" value="1"/>
</dbReference>
<name>A0A2H0YYM6_9BACT</name>
<feature type="non-terminal residue" evidence="4">
    <location>
        <position position="620"/>
    </location>
</feature>
<gene>
    <name evidence="4" type="ORF">COT24_01410</name>
</gene>
<dbReference type="GO" id="GO:0009307">
    <property type="term" value="P:DNA restriction-modification system"/>
    <property type="evidence" value="ECO:0007669"/>
    <property type="project" value="UniProtKB-KW"/>
</dbReference>
<comment type="caution">
    <text evidence="4">The sequence shown here is derived from an EMBL/GenBank/DDBJ whole genome shotgun (WGS) entry which is preliminary data.</text>
</comment>
<evidence type="ECO:0000313" key="4">
    <source>
        <dbReference type="EMBL" id="PIS42842.1"/>
    </source>
</evidence>
<sequence length="620" mass="71246">MQIMSKINKKTMDLFEAYELNKPKSFIYIKDLKPINNLKLIFRELRDYFAGNVTGITRDEKIAQNIMRLLFCKIYDEKNKNQKDLTDFSNRPDENLTIFSKRIESLFDKVKNKYSDIFETDEKIEVNPKELSFIVSKIENYSIIDADRDAIGDAFEELIGTSFRGGEGQFFTPRNVVQMMIEITQPKGGERILDPACGSGGFLAYTLRHLLNKNQKDYFLAGIDKDSFLAKLAKIYLALIGNNNYHIFCENSLELPLNWNEETQKTIKLGSFDLILTNPPFGAKIPVVGDELLNQFKLGHKWFKNNEKWEMTKSVLDKQPPQILFIERCLQLLKDDGRLGIVLPDGIFGNPSDRYIWEYVSQNASIIGVVSLSQETFQPSTHTKTSVLFLKKTTKTPKTIFMAIANAIGHNKNGKAVYKIKSDGTYSYDKSGQKIINDDLPIIAENFKNQKTKSHLGFNINTDSLNDHIFIPEYYNPEINEELDSLKKSGKYKLISIGELVSKKALQIRRGNEIGSQFYGSGDVPFVRTSDIVNWEIKVDPVKAISDEIYEKYKKQQDIQEKDILFVNDGTFLIGRTAMVTKLDLKCVIQSHVRKIRVLNEDEIDPYYLFYLLNSKIVRK</sequence>
<dbReference type="InterPro" id="IPR052916">
    <property type="entry name" value="Type-I_RE_MTase_Subunit"/>
</dbReference>
<dbReference type="PROSITE" id="PS00092">
    <property type="entry name" value="N6_MTASE"/>
    <property type="match status" value="1"/>
</dbReference>
<evidence type="ECO:0000259" key="3">
    <source>
        <dbReference type="Pfam" id="PF02384"/>
    </source>
</evidence>
<dbReference type="AlphaFoldDB" id="A0A2H0YYM6"/>
<dbReference type="InterPro" id="IPR044946">
    <property type="entry name" value="Restrct_endonuc_typeI_TRD_sf"/>
</dbReference>
<dbReference type="GO" id="GO:0003677">
    <property type="term" value="F:DNA binding"/>
    <property type="evidence" value="ECO:0007669"/>
    <property type="project" value="UniProtKB-KW"/>
</dbReference>
<dbReference type="SUPFAM" id="SSF116734">
    <property type="entry name" value="DNA methylase specificity domain"/>
    <property type="match status" value="1"/>
</dbReference>
<keyword evidence="1" id="KW-0680">Restriction system</keyword>
<dbReference type="SUPFAM" id="SSF53335">
    <property type="entry name" value="S-adenosyl-L-methionine-dependent methyltransferases"/>
    <property type="match status" value="1"/>
</dbReference>
<dbReference type="PANTHER" id="PTHR42998">
    <property type="entry name" value="TYPE I RESTRICTION ENZYME HINDVIIP M PROTEIN-RELATED"/>
    <property type="match status" value="1"/>
</dbReference>
<organism evidence="4 5">
    <name type="scientific">Candidatus Kerfeldbacteria bacterium CG08_land_8_20_14_0_20_40_16</name>
    <dbReference type="NCBI Taxonomy" id="2014244"/>
    <lineage>
        <taxon>Bacteria</taxon>
        <taxon>Candidatus Kerfeldiibacteriota</taxon>
    </lineage>
</organism>
<accession>A0A2H0YYM6</accession>
<dbReference type="PANTHER" id="PTHR42998:SF1">
    <property type="entry name" value="TYPE I RESTRICTION ENZYME HINDI METHYLASE SUBUNIT"/>
    <property type="match status" value="1"/>
</dbReference>
<reference evidence="4 5" key="1">
    <citation type="submission" date="2017-09" db="EMBL/GenBank/DDBJ databases">
        <title>Depth-based differentiation of microbial function through sediment-hosted aquifers and enrichment of novel symbionts in the deep terrestrial subsurface.</title>
        <authorList>
            <person name="Probst A.J."/>
            <person name="Ladd B."/>
            <person name="Jarett J.K."/>
            <person name="Geller-Mcgrath D.E."/>
            <person name="Sieber C.M."/>
            <person name="Emerson J.B."/>
            <person name="Anantharaman K."/>
            <person name="Thomas B.C."/>
            <person name="Malmstrom R."/>
            <person name="Stieglmeier M."/>
            <person name="Klingl A."/>
            <person name="Woyke T."/>
            <person name="Ryan C.M."/>
            <person name="Banfield J.F."/>
        </authorList>
    </citation>
    <scope>NUCLEOTIDE SEQUENCE [LARGE SCALE GENOMIC DNA]</scope>
    <source>
        <strain evidence="4">CG08_land_8_20_14_0_20_40_16</strain>
    </source>
</reference>
<evidence type="ECO:0000256" key="2">
    <source>
        <dbReference type="ARBA" id="ARBA00023125"/>
    </source>
</evidence>
<dbReference type="InterPro" id="IPR002052">
    <property type="entry name" value="DNA_methylase_N6_adenine_CS"/>
</dbReference>
<dbReference type="EMBL" id="PEXU01000016">
    <property type="protein sequence ID" value="PIS42842.1"/>
    <property type="molecule type" value="Genomic_DNA"/>
</dbReference>
<dbReference type="Proteomes" id="UP000231542">
    <property type="component" value="Unassembled WGS sequence"/>
</dbReference>
<dbReference type="Pfam" id="PF02384">
    <property type="entry name" value="N6_Mtase"/>
    <property type="match status" value="1"/>
</dbReference>
<dbReference type="Gene3D" id="3.40.50.150">
    <property type="entry name" value="Vaccinia Virus protein VP39"/>
    <property type="match status" value="1"/>
</dbReference>
<dbReference type="CDD" id="cd02440">
    <property type="entry name" value="AdoMet_MTases"/>
    <property type="match status" value="1"/>
</dbReference>
<keyword evidence="2" id="KW-0238">DNA-binding</keyword>
<dbReference type="InterPro" id="IPR003356">
    <property type="entry name" value="DNA_methylase_A-5"/>
</dbReference>
<protein>
    <recommendedName>
        <fullName evidence="3">DNA methylase adenine-specific domain-containing protein</fullName>
    </recommendedName>
</protein>
<dbReference type="PRINTS" id="PR00507">
    <property type="entry name" value="N12N6MTFRASE"/>
</dbReference>
<dbReference type="InterPro" id="IPR029063">
    <property type="entry name" value="SAM-dependent_MTases_sf"/>
</dbReference>
<feature type="domain" description="DNA methylase adenine-specific" evidence="3">
    <location>
        <begin position="147"/>
        <end position="465"/>
    </location>
</feature>